<dbReference type="HOGENOM" id="CLU_089573_0_0_5"/>
<gene>
    <name evidence="3" type="ordered locus">PHZ_c1649</name>
</gene>
<evidence type="ECO:0000256" key="1">
    <source>
        <dbReference type="SAM" id="MobiDB-lite"/>
    </source>
</evidence>
<dbReference type="Pfam" id="PF10988">
    <property type="entry name" value="DUF2807"/>
    <property type="match status" value="1"/>
</dbReference>
<dbReference type="EMBL" id="CP000747">
    <property type="protein sequence ID" value="ACG78060.1"/>
    <property type="molecule type" value="Genomic_DNA"/>
</dbReference>
<dbReference type="Gene3D" id="2.160.20.120">
    <property type="match status" value="1"/>
</dbReference>
<dbReference type="AlphaFoldDB" id="B4RB09"/>
<dbReference type="KEGG" id="pzu:PHZ_c1649"/>
<sequence>MIRVLILIAVSGFVLALVTLSAAVAIGGPDAIARGGWYFGSRDWGSHHRFDWDPEFDLEDGPAPGPQATRTLAWTGERTLRVRVPAEVRYVQGEGPGTVTITGPSRTVERVVIEDGAIRLNRQHWINRRLTIVVTAPGVQRFDLAGATRLILDDYRQDELTLNLSGASDVRATGETGELDVDISGAGNADLGQLKTRDARVEISGAGHARIAPTGRADLEISGMGNITLVTEPAEIETDISGAGTIQRAKPQVEPAQPKTRT</sequence>
<accession>B4RB09</accession>
<evidence type="ECO:0000313" key="4">
    <source>
        <dbReference type="Proteomes" id="UP000001868"/>
    </source>
</evidence>
<dbReference type="STRING" id="450851.PHZ_c1649"/>
<dbReference type="eggNOG" id="COG4709">
    <property type="taxonomic scope" value="Bacteria"/>
</dbReference>
<dbReference type="OrthoDB" id="7210382at2"/>
<evidence type="ECO:0000313" key="3">
    <source>
        <dbReference type="EMBL" id="ACG78060.1"/>
    </source>
</evidence>
<organism evidence="3 4">
    <name type="scientific">Phenylobacterium zucineum (strain HLK1)</name>
    <dbReference type="NCBI Taxonomy" id="450851"/>
    <lineage>
        <taxon>Bacteria</taxon>
        <taxon>Pseudomonadati</taxon>
        <taxon>Pseudomonadota</taxon>
        <taxon>Alphaproteobacteria</taxon>
        <taxon>Caulobacterales</taxon>
        <taxon>Caulobacteraceae</taxon>
        <taxon>Phenylobacterium</taxon>
    </lineage>
</organism>
<name>B4RB09_PHEZH</name>
<feature type="domain" description="Putative auto-transporter adhesin head GIN" evidence="2">
    <location>
        <begin position="80"/>
        <end position="233"/>
    </location>
</feature>
<feature type="region of interest" description="Disordered" evidence="1">
    <location>
        <begin position="240"/>
        <end position="262"/>
    </location>
</feature>
<dbReference type="RefSeq" id="WP_012522202.1">
    <property type="nucleotide sequence ID" value="NC_011144.1"/>
</dbReference>
<dbReference type="InterPro" id="IPR021255">
    <property type="entry name" value="DUF2807"/>
</dbReference>
<dbReference type="Proteomes" id="UP000001868">
    <property type="component" value="Chromosome"/>
</dbReference>
<protein>
    <recommendedName>
        <fullName evidence="2">Putative auto-transporter adhesin head GIN domain-containing protein</fullName>
    </recommendedName>
</protein>
<keyword evidence="4" id="KW-1185">Reference proteome</keyword>
<proteinExistence type="predicted"/>
<reference evidence="3 4" key="1">
    <citation type="journal article" date="2008" name="BMC Genomics">
        <title>Complete genome of Phenylobacterium zucineum - a novel facultative intracellular bacterium isolated from human erythroleukemia cell line K562.</title>
        <authorList>
            <person name="Luo Y."/>
            <person name="Xu X."/>
            <person name="Ding Z."/>
            <person name="Liu Z."/>
            <person name="Zhang B."/>
            <person name="Yan Z."/>
            <person name="Sun J."/>
            <person name="Hu S."/>
            <person name="Hu X."/>
        </authorList>
    </citation>
    <scope>NUCLEOTIDE SEQUENCE [LARGE SCALE GENOMIC DNA]</scope>
    <source>
        <strain evidence="3 4">HLK1</strain>
    </source>
</reference>
<evidence type="ECO:0000259" key="2">
    <source>
        <dbReference type="Pfam" id="PF10988"/>
    </source>
</evidence>